<dbReference type="EnsemblFungi" id="FOXG_10672T0">
    <property type="protein sequence ID" value="FOXG_10672P0"/>
    <property type="gene ID" value="FOXG_10672"/>
</dbReference>
<gene>
    <name evidence="4" type="primary">28952130</name>
    <name evidence="3" type="ORF">FOXB_01360</name>
</gene>
<sequence length="198" mass="21599">MRFSTVIATALAAFSNASPCLAGAPEPVICGGNGYVGATNTPWYKKSQAEGTIEGCFNSCTGGCKAISFDTQYKTCYFYTAEVSKMRLYQVTNSPMTFHYFDRACVADAVGKTCGATGYVGATNTPWYKKSQAEGNMKNCLDACRGGCKAVSFDVKYKTCYFYTAEVSKMQLYTVSSPMSFYYFDRACGHEVTEIVNV</sequence>
<keyword evidence="1" id="KW-0732">Signal</keyword>
<feature type="domain" description="Apple" evidence="2">
    <location>
        <begin position="30"/>
        <end position="102"/>
    </location>
</feature>
<feature type="chain" id="PRO_5010613629" description="Apple domain-containing protein" evidence="1">
    <location>
        <begin position="23"/>
        <end position="198"/>
    </location>
</feature>
<dbReference type="OrthoDB" id="4966261at2759"/>
<dbReference type="InterPro" id="IPR003609">
    <property type="entry name" value="Pan_app"/>
</dbReference>
<accession>F9F4N5</accession>
<dbReference type="SMART" id="SM00473">
    <property type="entry name" value="PAN_AP"/>
    <property type="match status" value="2"/>
</dbReference>
<evidence type="ECO:0000256" key="1">
    <source>
        <dbReference type="SAM" id="SignalP"/>
    </source>
</evidence>
<dbReference type="SUPFAM" id="SSF57414">
    <property type="entry name" value="Hairpin loop containing domain-like"/>
    <property type="match status" value="1"/>
</dbReference>
<feature type="signal peptide" evidence="1">
    <location>
        <begin position="1"/>
        <end position="22"/>
    </location>
</feature>
<evidence type="ECO:0000313" key="4">
    <source>
        <dbReference type="EnsemblFungi" id="FOXG_10672P0"/>
    </source>
</evidence>
<reference evidence="4" key="2">
    <citation type="submission" date="2025-05" db="UniProtKB">
        <authorList>
            <consortium name="EnsemblFungi"/>
        </authorList>
    </citation>
    <scope>IDENTIFICATION</scope>
    <source>
        <strain evidence="4">4287 / CBS 123668 / FGSC 9935 / NRRL 34936</strain>
    </source>
</reference>
<dbReference type="Proteomes" id="UP000002489">
    <property type="component" value="Unassembled WGS sequence"/>
</dbReference>
<protein>
    <recommendedName>
        <fullName evidence="2">Apple domain-containing protein</fullName>
    </recommendedName>
</protein>
<dbReference type="PaxDb" id="5507-FOXG_10672P0"/>
<evidence type="ECO:0000313" key="3">
    <source>
        <dbReference type="EMBL" id="EGU88112.1"/>
    </source>
</evidence>
<evidence type="ECO:0000259" key="2">
    <source>
        <dbReference type="SMART" id="SM00473"/>
    </source>
</evidence>
<dbReference type="VEuPathDB" id="FungiDB:FOXG_10672"/>
<dbReference type="EMBL" id="AFQF01000481">
    <property type="protein sequence ID" value="EGU88112.1"/>
    <property type="molecule type" value="Genomic_DNA"/>
</dbReference>
<organism evidence="4 5">
    <name type="scientific">Fusarium oxysporum (strain Fo5176)</name>
    <name type="common">Fusarium vascular wilt</name>
    <dbReference type="NCBI Taxonomy" id="660025"/>
    <lineage>
        <taxon>Eukaryota</taxon>
        <taxon>Fungi</taxon>
        <taxon>Dikarya</taxon>
        <taxon>Ascomycota</taxon>
        <taxon>Pezizomycotina</taxon>
        <taxon>Sordariomycetes</taxon>
        <taxon>Hypocreomycetidae</taxon>
        <taxon>Hypocreales</taxon>
        <taxon>Nectriaceae</taxon>
        <taxon>Fusarium</taxon>
        <taxon>Fusarium oxysporum species complex</taxon>
    </lineage>
</organism>
<accession>A0A0D2Y321</accession>
<reference evidence="3 5" key="1">
    <citation type="journal article" date="2012" name="Mol. Plant Microbe Interact.">
        <title>A highly conserved effector in Fusarium oxysporum is required for full virulence on Arabidopsis.</title>
        <authorList>
            <person name="Thatcher L.F."/>
            <person name="Gardiner D.M."/>
            <person name="Kazan K."/>
            <person name="Manners J."/>
        </authorList>
    </citation>
    <scope>NUCLEOTIDE SEQUENCE [LARGE SCALE GENOMIC DNA]</scope>
    <source>
        <strain evidence="3 5">Fo5176</strain>
    </source>
</reference>
<dbReference type="AlphaFoldDB" id="A0A0D2Y321"/>
<name>A0A0D2Y321_FUSOF</name>
<feature type="domain" description="Apple" evidence="2">
    <location>
        <begin position="114"/>
        <end position="186"/>
    </location>
</feature>
<evidence type="ECO:0000313" key="5">
    <source>
        <dbReference type="Proteomes" id="UP000002489"/>
    </source>
</evidence>
<proteinExistence type="predicted"/>